<evidence type="ECO:0000313" key="2">
    <source>
        <dbReference type="EMBL" id="AZI21522.1"/>
    </source>
</evidence>
<feature type="domain" description="AAA" evidence="1">
    <location>
        <begin position="4"/>
        <end position="40"/>
    </location>
</feature>
<dbReference type="Proteomes" id="UP000282297">
    <property type="component" value="Plasmid unnamed"/>
</dbReference>
<dbReference type="InterPro" id="IPR025669">
    <property type="entry name" value="AAA_dom"/>
</dbReference>
<dbReference type="AlphaFoldDB" id="A0A3G8WJZ0"/>
<evidence type="ECO:0000259" key="1">
    <source>
        <dbReference type="Pfam" id="PF13614"/>
    </source>
</evidence>
<dbReference type="SUPFAM" id="SSF52540">
    <property type="entry name" value="P-loop containing nucleoside triphosphate hydrolases"/>
    <property type="match status" value="1"/>
</dbReference>
<sequence length="47" mass="5198">MKTKIFTILTQKGGVGKTTTSIHLSDCFASKNKKVLLIDLTVNAIYR</sequence>
<keyword evidence="2" id="KW-0614">Plasmid</keyword>
<dbReference type="CDD" id="cd02042">
    <property type="entry name" value="ParAB_family"/>
    <property type="match status" value="1"/>
</dbReference>
<dbReference type="InterPro" id="IPR027417">
    <property type="entry name" value="P-loop_NTPase"/>
</dbReference>
<organism evidence="2 3">
    <name type="scientific">Chryseobacterium taklimakanense</name>
    <dbReference type="NCBI Taxonomy" id="536441"/>
    <lineage>
        <taxon>Bacteria</taxon>
        <taxon>Pseudomonadati</taxon>
        <taxon>Bacteroidota</taxon>
        <taxon>Flavobacteriia</taxon>
        <taxon>Flavobacteriales</taxon>
        <taxon>Weeksellaceae</taxon>
        <taxon>Chryseobacterium group</taxon>
        <taxon>Chryseobacterium</taxon>
    </lineage>
</organism>
<evidence type="ECO:0000313" key="3">
    <source>
        <dbReference type="Proteomes" id="UP000282297"/>
    </source>
</evidence>
<accession>A0A3G8WJZ0</accession>
<geneLocation type="plasmid" evidence="2">
    <name>unnamed</name>
</geneLocation>
<dbReference type="Gene3D" id="3.40.50.300">
    <property type="entry name" value="P-loop containing nucleotide triphosphate hydrolases"/>
    <property type="match status" value="1"/>
</dbReference>
<proteinExistence type="predicted"/>
<dbReference type="EMBL" id="CP034172">
    <property type="protein sequence ID" value="AZI21522.1"/>
    <property type="molecule type" value="Genomic_DNA"/>
</dbReference>
<reference evidence="3" key="1">
    <citation type="submission" date="2018-11" db="EMBL/GenBank/DDBJ databases">
        <title>Proposal to divide the Flavobacteriaceae and reorganize its genera based on Amino Acid Identity values calculated from whole genome sequences.</title>
        <authorList>
            <person name="Nicholson A.C."/>
            <person name="Gulvik C.A."/>
            <person name="Whitney A.M."/>
            <person name="Humrighouse B.W."/>
            <person name="Bell M."/>
            <person name="Holmes B."/>
            <person name="Steigerwalt A.B."/>
            <person name="Villarma A."/>
            <person name="Sheth M."/>
            <person name="Batra D."/>
            <person name="Pryor J."/>
            <person name="Bernardet J.-F."/>
            <person name="Hugo C."/>
            <person name="Kampfer P."/>
            <person name="Newman J.D."/>
            <person name="McQuiston J.R."/>
        </authorList>
    </citation>
    <scope>NUCLEOTIDE SEQUENCE [LARGE SCALE GENOMIC DNA]</scope>
    <source>
        <strain evidence="3">H4753</strain>
        <plasmid evidence="3">unnamed</plasmid>
    </source>
</reference>
<name>A0A3G8WJZ0_9FLAO</name>
<dbReference type="Pfam" id="PF13614">
    <property type="entry name" value="AAA_31"/>
    <property type="match status" value="1"/>
</dbReference>
<protein>
    <submittedName>
        <fullName evidence="2">ParA family protein</fullName>
    </submittedName>
</protein>
<dbReference type="InterPro" id="IPR050678">
    <property type="entry name" value="DNA_Partitioning_ATPase"/>
</dbReference>
<dbReference type="PANTHER" id="PTHR13696">
    <property type="entry name" value="P-LOOP CONTAINING NUCLEOSIDE TRIPHOSPHATE HYDROLASE"/>
    <property type="match status" value="1"/>
</dbReference>
<gene>
    <name evidence="2" type="ORF">EIH08_12485</name>
</gene>
<dbReference type="PANTHER" id="PTHR13696:SF52">
    <property type="entry name" value="PARA FAMILY PROTEIN CT_582"/>
    <property type="match status" value="1"/>
</dbReference>